<dbReference type="VEuPathDB" id="FungiDB:PHYBLDRAFT_72065"/>
<proteinExistence type="predicted"/>
<protein>
    <recommendedName>
        <fullName evidence="3">Homeodomain-like DNA binding domain-containing transcription factor</fullName>
    </recommendedName>
</protein>
<gene>
    <name evidence="1" type="ORF">PHYBLDRAFT_72065</name>
</gene>
<dbReference type="Proteomes" id="UP000077315">
    <property type="component" value="Unassembled WGS sequence"/>
</dbReference>
<evidence type="ECO:0000313" key="1">
    <source>
        <dbReference type="EMBL" id="OAD71473.1"/>
    </source>
</evidence>
<dbReference type="AlphaFoldDB" id="A0A162U135"/>
<evidence type="ECO:0000313" key="2">
    <source>
        <dbReference type="Proteomes" id="UP000077315"/>
    </source>
</evidence>
<evidence type="ECO:0008006" key="3">
    <source>
        <dbReference type="Google" id="ProtNLM"/>
    </source>
</evidence>
<organism evidence="1 2">
    <name type="scientific">Phycomyces blakesleeanus (strain ATCC 8743b / DSM 1359 / FGSC 10004 / NBRC 33097 / NRRL 1555)</name>
    <dbReference type="NCBI Taxonomy" id="763407"/>
    <lineage>
        <taxon>Eukaryota</taxon>
        <taxon>Fungi</taxon>
        <taxon>Fungi incertae sedis</taxon>
        <taxon>Mucoromycota</taxon>
        <taxon>Mucoromycotina</taxon>
        <taxon>Mucoromycetes</taxon>
        <taxon>Mucorales</taxon>
        <taxon>Phycomycetaceae</taxon>
        <taxon>Phycomyces</taxon>
    </lineage>
</organism>
<keyword evidence="2" id="KW-1185">Reference proteome</keyword>
<reference evidence="2" key="1">
    <citation type="submission" date="2015-06" db="EMBL/GenBank/DDBJ databases">
        <title>Expansion of signal transduction pathways in fungi by whole-genome duplication.</title>
        <authorList>
            <consortium name="DOE Joint Genome Institute"/>
            <person name="Corrochano L.M."/>
            <person name="Kuo A."/>
            <person name="Marcet-Houben M."/>
            <person name="Polaino S."/>
            <person name="Salamov A."/>
            <person name="Villalobos J.M."/>
            <person name="Alvarez M.I."/>
            <person name="Avalos J."/>
            <person name="Benito E.P."/>
            <person name="Benoit I."/>
            <person name="Burger G."/>
            <person name="Camino L.P."/>
            <person name="Canovas D."/>
            <person name="Cerda-Olmedo E."/>
            <person name="Cheng J.-F."/>
            <person name="Dominguez A."/>
            <person name="Elias M."/>
            <person name="Eslava A.P."/>
            <person name="Glaser F."/>
            <person name="Grimwood J."/>
            <person name="Gutierrez G."/>
            <person name="Heitman J."/>
            <person name="Henrissat B."/>
            <person name="Iturriaga E.A."/>
            <person name="Lang B.F."/>
            <person name="Lavin J.L."/>
            <person name="Lee S."/>
            <person name="Li W."/>
            <person name="Lindquist E."/>
            <person name="Lopez-Garcia S."/>
            <person name="Luque E.M."/>
            <person name="Marcos A.T."/>
            <person name="Martin J."/>
            <person name="McCluskey K."/>
            <person name="Medina H.R."/>
            <person name="Miralles-Duran A."/>
            <person name="Miyazaki A."/>
            <person name="Munoz-Torres E."/>
            <person name="Oguiza J.A."/>
            <person name="Ohm R."/>
            <person name="Olmedo M."/>
            <person name="Orejas M."/>
            <person name="Ortiz-Castellanos L."/>
            <person name="Pisabarro A.G."/>
            <person name="Rodriguez-Romero J."/>
            <person name="Ruiz-Herrera J."/>
            <person name="Ruiz-Vazquez R."/>
            <person name="Sanz C."/>
            <person name="Schackwitz W."/>
            <person name="Schmutz J."/>
            <person name="Shahriari M."/>
            <person name="Shelest E."/>
            <person name="Silva-Franco F."/>
            <person name="Soanes D."/>
            <person name="Syed K."/>
            <person name="Tagua V.G."/>
            <person name="Talbot N.J."/>
            <person name="Thon M."/>
            <person name="De vries R.P."/>
            <person name="Wiebenga A."/>
            <person name="Yadav J.S."/>
            <person name="Braun E.L."/>
            <person name="Baker S."/>
            <person name="Garre V."/>
            <person name="Horwitz B."/>
            <person name="Torres-Martinez S."/>
            <person name="Idnurm A."/>
            <person name="Herrera-Estrella A."/>
            <person name="Gabaldon T."/>
            <person name="Grigoriev I.V."/>
        </authorList>
    </citation>
    <scope>NUCLEOTIDE SEQUENCE [LARGE SCALE GENOMIC DNA]</scope>
    <source>
        <strain evidence="2">NRRL 1555(-)</strain>
    </source>
</reference>
<dbReference type="OrthoDB" id="2429547at2759"/>
<dbReference type="GeneID" id="29003495"/>
<sequence length="140" mass="15713">MFSNANLFSCNNIASSNTANSIIPAHNCSRPITGLIDNEVLLPPNMTIISRSESNETMSRLSVSGRPQFLTPRYKRCIVSNIKKTGGQRWMILLMMLVLTQERMSASLPCIKLCTAWIFFCCKPVSKSFLTKTHIVKRQA</sequence>
<dbReference type="EMBL" id="KV440985">
    <property type="protein sequence ID" value="OAD71473.1"/>
    <property type="molecule type" value="Genomic_DNA"/>
</dbReference>
<name>A0A162U135_PHYB8</name>
<accession>A0A162U135</accession>
<dbReference type="InParanoid" id="A0A162U135"/>
<dbReference type="RefSeq" id="XP_018289513.1">
    <property type="nucleotide sequence ID" value="XM_018442589.1"/>
</dbReference>